<proteinExistence type="predicted"/>
<feature type="domain" description="HTH cro/C1-type" evidence="3">
    <location>
        <begin position="12"/>
        <end position="66"/>
    </location>
</feature>
<dbReference type="RefSeq" id="WP_117895231.1">
    <property type="nucleotide sequence ID" value="NZ_CABJCV010000012.1"/>
</dbReference>
<dbReference type="GO" id="GO:0003677">
    <property type="term" value="F:DNA binding"/>
    <property type="evidence" value="ECO:0007669"/>
    <property type="project" value="UniProtKB-KW"/>
</dbReference>
<accession>A0A412FZ69</accession>
<sequence length="136" mass="14670">MKQSGNTMGMVIASLRKAQGMTQAELAEKMQVTDKAVSKWERDLSCPDIQSLPRLAEILEVSVEELMQGETRSASLVKRINEIVDLVLNALVVAMGIALVVCSVLKTLEPTSGFQLAGLGLASAGILFLRQDKGIR</sequence>
<dbReference type="SMART" id="SM00530">
    <property type="entry name" value="HTH_XRE"/>
    <property type="match status" value="1"/>
</dbReference>
<dbReference type="EMBL" id="QRUP01000012">
    <property type="protein sequence ID" value="RGR73472.1"/>
    <property type="molecule type" value="Genomic_DNA"/>
</dbReference>
<evidence type="ECO:0000256" key="2">
    <source>
        <dbReference type="SAM" id="Phobius"/>
    </source>
</evidence>
<dbReference type="PANTHER" id="PTHR46558:SF11">
    <property type="entry name" value="HTH-TYPE TRANSCRIPTIONAL REGULATOR XRE"/>
    <property type="match status" value="1"/>
</dbReference>
<comment type="caution">
    <text evidence="4">The sequence shown here is derived from an EMBL/GenBank/DDBJ whole genome shotgun (WGS) entry which is preliminary data.</text>
</comment>
<evidence type="ECO:0000259" key="3">
    <source>
        <dbReference type="PROSITE" id="PS50943"/>
    </source>
</evidence>
<evidence type="ECO:0000256" key="1">
    <source>
        <dbReference type="ARBA" id="ARBA00023125"/>
    </source>
</evidence>
<keyword evidence="1" id="KW-0238">DNA-binding</keyword>
<dbReference type="SUPFAM" id="SSF47413">
    <property type="entry name" value="lambda repressor-like DNA-binding domains"/>
    <property type="match status" value="1"/>
</dbReference>
<keyword evidence="2" id="KW-0472">Membrane</keyword>
<feature type="transmembrane region" description="Helical" evidence="2">
    <location>
        <begin position="86"/>
        <end position="106"/>
    </location>
</feature>
<evidence type="ECO:0000313" key="5">
    <source>
        <dbReference type="Proteomes" id="UP000284178"/>
    </source>
</evidence>
<dbReference type="GeneID" id="83015876"/>
<feature type="transmembrane region" description="Helical" evidence="2">
    <location>
        <begin position="112"/>
        <end position="129"/>
    </location>
</feature>
<keyword evidence="2" id="KW-0812">Transmembrane</keyword>
<keyword evidence="2" id="KW-1133">Transmembrane helix</keyword>
<dbReference type="InterPro" id="IPR001387">
    <property type="entry name" value="Cro/C1-type_HTH"/>
</dbReference>
<evidence type="ECO:0000313" key="4">
    <source>
        <dbReference type="EMBL" id="RGR73472.1"/>
    </source>
</evidence>
<gene>
    <name evidence="4" type="ORF">DWY25_10760</name>
</gene>
<dbReference type="Pfam" id="PF01381">
    <property type="entry name" value="HTH_3"/>
    <property type="match status" value="1"/>
</dbReference>
<dbReference type="PANTHER" id="PTHR46558">
    <property type="entry name" value="TRACRIPTIONAL REGULATORY PROTEIN-RELATED-RELATED"/>
    <property type="match status" value="1"/>
</dbReference>
<dbReference type="CDD" id="cd00093">
    <property type="entry name" value="HTH_XRE"/>
    <property type="match status" value="1"/>
</dbReference>
<dbReference type="AlphaFoldDB" id="A0A412FZ69"/>
<reference evidence="4 5" key="1">
    <citation type="submission" date="2018-08" db="EMBL/GenBank/DDBJ databases">
        <title>A genome reference for cultivated species of the human gut microbiota.</title>
        <authorList>
            <person name="Zou Y."/>
            <person name="Xue W."/>
            <person name="Luo G."/>
        </authorList>
    </citation>
    <scope>NUCLEOTIDE SEQUENCE [LARGE SCALE GENOMIC DNA]</scope>
    <source>
        <strain evidence="4 5">AF24-29</strain>
    </source>
</reference>
<protein>
    <submittedName>
        <fullName evidence="4">XRE family transcriptional regulator</fullName>
    </submittedName>
</protein>
<name>A0A412FZ69_9FIRM</name>
<dbReference type="PROSITE" id="PS50943">
    <property type="entry name" value="HTH_CROC1"/>
    <property type="match status" value="1"/>
</dbReference>
<keyword evidence="5" id="KW-1185">Reference proteome</keyword>
<dbReference type="InterPro" id="IPR010982">
    <property type="entry name" value="Lambda_DNA-bd_dom_sf"/>
</dbReference>
<dbReference type="Proteomes" id="UP000284178">
    <property type="component" value="Unassembled WGS sequence"/>
</dbReference>
<organism evidence="4 5">
    <name type="scientific">Holdemania filiformis</name>
    <dbReference type="NCBI Taxonomy" id="61171"/>
    <lineage>
        <taxon>Bacteria</taxon>
        <taxon>Bacillati</taxon>
        <taxon>Bacillota</taxon>
        <taxon>Erysipelotrichia</taxon>
        <taxon>Erysipelotrichales</taxon>
        <taxon>Erysipelotrichaceae</taxon>
        <taxon>Holdemania</taxon>
    </lineage>
</organism>
<dbReference type="Gene3D" id="1.10.260.40">
    <property type="entry name" value="lambda repressor-like DNA-binding domains"/>
    <property type="match status" value="1"/>
</dbReference>